<dbReference type="InterPro" id="IPR051797">
    <property type="entry name" value="TrmB-like"/>
</dbReference>
<name>A0A1F5DMV7_9BACT</name>
<dbReference type="EMBL" id="MEZN01000016">
    <property type="protein sequence ID" value="OGD56445.1"/>
    <property type="molecule type" value="Genomic_DNA"/>
</dbReference>
<dbReference type="InterPro" id="IPR002831">
    <property type="entry name" value="Tscrpt_reg_TrmB_N"/>
</dbReference>
<dbReference type="Pfam" id="PF01978">
    <property type="entry name" value="TrmB"/>
    <property type="match status" value="1"/>
</dbReference>
<dbReference type="PANTHER" id="PTHR34293">
    <property type="entry name" value="HTH-TYPE TRANSCRIPTIONAL REGULATOR TRMBL2"/>
    <property type="match status" value="1"/>
</dbReference>
<dbReference type="PANTHER" id="PTHR34293:SF1">
    <property type="entry name" value="HTH-TYPE TRANSCRIPTIONAL REGULATOR TRMBL2"/>
    <property type="match status" value="1"/>
</dbReference>
<gene>
    <name evidence="3" type="ORF">A3E73_03075</name>
</gene>
<evidence type="ECO:0000313" key="3">
    <source>
        <dbReference type="EMBL" id="OGD56445.1"/>
    </source>
</evidence>
<accession>A0A1F5DMV7</accession>
<organism evidence="3 4">
    <name type="scientific">Candidatus Beckwithbacteria bacterium RIFCSPHIGHO2_12_FULL_47_17</name>
    <dbReference type="NCBI Taxonomy" id="1797460"/>
    <lineage>
        <taxon>Bacteria</taxon>
        <taxon>Candidatus Beckwithiibacteriota</taxon>
    </lineage>
</organism>
<comment type="caution">
    <text evidence="3">The sequence shown here is derived from an EMBL/GenBank/DDBJ whole genome shotgun (WGS) entry which is preliminary data.</text>
</comment>
<evidence type="ECO:0000313" key="4">
    <source>
        <dbReference type="Proteomes" id="UP000176791"/>
    </source>
</evidence>
<feature type="coiled-coil region" evidence="1">
    <location>
        <begin position="84"/>
        <end position="111"/>
    </location>
</feature>
<proteinExistence type="predicted"/>
<dbReference type="Proteomes" id="UP000176791">
    <property type="component" value="Unassembled WGS sequence"/>
</dbReference>
<keyword evidence="1" id="KW-0175">Coiled coil</keyword>
<protein>
    <recommendedName>
        <fullName evidence="2">Transcription regulator TrmB N-terminal domain-containing protein</fullName>
    </recommendedName>
</protein>
<dbReference type="STRING" id="1797460.A3E73_03075"/>
<reference evidence="3 4" key="1">
    <citation type="journal article" date="2016" name="Nat. Commun.">
        <title>Thousands of microbial genomes shed light on interconnected biogeochemical processes in an aquifer system.</title>
        <authorList>
            <person name="Anantharaman K."/>
            <person name="Brown C.T."/>
            <person name="Hug L.A."/>
            <person name="Sharon I."/>
            <person name="Castelle C.J."/>
            <person name="Probst A.J."/>
            <person name="Thomas B.C."/>
            <person name="Singh A."/>
            <person name="Wilkins M.J."/>
            <person name="Karaoz U."/>
            <person name="Brodie E.L."/>
            <person name="Williams K.H."/>
            <person name="Hubbard S.S."/>
            <person name="Banfield J.F."/>
        </authorList>
    </citation>
    <scope>NUCLEOTIDE SEQUENCE [LARGE SCALE GENOMIC DNA]</scope>
</reference>
<dbReference type="SUPFAM" id="SSF46785">
    <property type="entry name" value="Winged helix' DNA-binding domain"/>
    <property type="match status" value="1"/>
</dbReference>
<sequence length="274" mass="31761">MNKLDLKQKLNLLGLTDNQAEIYLLLLKQGLTSLLELSRRTTINRTTIYRIVEDLKQLNLVEEVLDDRGAKVKAVQPENLQLLLTQKETELTGLKNNLSDLINDLSAIKDQPSPSTQVVYFRGQSGLKQLLWNILKTKGESVGYGYADWNQSVGKEFAEKLRAERVKRQIFDREIQNTDQAGPMSEWTKIKDYGQVYQARFLPRKIIDIKHDTYIYNDVFAFFNFIGDELFGIEIHNQEIAKTQKQIFEVLWKIGKSRKLTPKIYFQSGSDRRS</sequence>
<feature type="domain" description="Transcription regulator TrmB N-terminal" evidence="2">
    <location>
        <begin position="12"/>
        <end position="78"/>
    </location>
</feature>
<dbReference type="InterPro" id="IPR036390">
    <property type="entry name" value="WH_DNA-bd_sf"/>
</dbReference>
<evidence type="ECO:0000259" key="2">
    <source>
        <dbReference type="Pfam" id="PF01978"/>
    </source>
</evidence>
<dbReference type="AlphaFoldDB" id="A0A1F5DMV7"/>
<dbReference type="InterPro" id="IPR036388">
    <property type="entry name" value="WH-like_DNA-bd_sf"/>
</dbReference>
<evidence type="ECO:0000256" key="1">
    <source>
        <dbReference type="SAM" id="Coils"/>
    </source>
</evidence>
<dbReference type="Gene3D" id="1.10.10.10">
    <property type="entry name" value="Winged helix-like DNA-binding domain superfamily/Winged helix DNA-binding domain"/>
    <property type="match status" value="1"/>
</dbReference>